<gene>
    <name evidence="2" type="ORF">MTR67_042505</name>
</gene>
<dbReference type="Proteomes" id="UP001234989">
    <property type="component" value="Chromosome 10"/>
</dbReference>
<name>A0AAF0UMI9_SOLVR</name>
<evidence type="ECO:0000256" key="1">
    <source>
        <dbReference type="SAM" id="Coils"/>
    </source>
</evidence>
<evidence type="ECO:0000313" key="3">
    <source>
        <dbReference type="Proteomes" id="UP001234989"/>
    </source>
</evidence>
<keyword evidence="1" id="KW-0175">Coiled coil</keyword>
<dbReference type="PANTHER" id="PTHR12499:SF11">
    <property type="entry name" value="OPA3-LIKE PROTEIN"/>
    <property type="match status" value="1"/>
</dbReference>
<reference evidence="2" key="1">
    <citation type="submission" date="2023-08" db="EMBL/GenBank/DDBJ databases">
        <title>A de novo genome assembly of Solanum verrucosum Schlechtendal, a Mexican diploid species geographically isolated from the other diploid A-genome species in potato relatives.</title>
        <authorList>
            <person name="Hosaka K."/>
        </authorList>
    </citation>
    <scope>NUCLEOTIDE SEQUENCE</scope>
    <source>
        <tissue evidence="2">Young leaves</tissue>
    </source>
</reference>
<keyword evidence="3" id="KW-1185">Reference proteome</keyword>
<dbReference type="PANTHER" id="PTHR12499">
    <property type="entry name" value="OPTIC ATROPHY 3 PROTEIN OPA3"/>
    <property type="match status" value="1"/>
</dbReference>
<feature type="coiled-coil region" evidence="1">
    <location>
        <begin position="166"/>
        <end position="205"/>
    </location>
</feature>
<evidence type="ECO:0000313" key="2">
    <source>
        <dbReference type="EMBL" id="WMV49120.1"/>
    </source>
</evidence>
<organism evidence="2 3">
    <name type="scientific">Solanum verrucosum</name>
    <dbReference type="NCBI Taxonomy" id="315347"/>
    <lineage>
        <taxon>Eukaryota</taxon>
        <taxon>Viridiplantae</taxon>
        <taxon>Streptophyta</taxon>
        <taxon>Embryophyta</taxon>
        <taxon>Tracheophyta</taxon>
        <taxon>Spermatophyta</taxon>
        <taxon>Magnoliopsida</taxon>
        <taxon>eudicotyledons</taxon>
        <taxon>Gunneridae</taxon>
        <taxon>Pentapetalae</taxon>
        <taxon>asterids</taxon>
        <taxon>lamiids</taxon>
        <taxon>Solanales</taxon>
        <taxon>Solanaceae</taxon>
        <taxon>Solanoideae</taxon>
        <taxon>Solaneae</taxon>
        <taxon>Solanum</taxon>
    </lineage>
</organism>
<sequence>MVLPLLKLGTLALRTLSKPIAARLKKEAGLHPKFRNFIISIAQVGDWIELRVYQEQTLLSLEKEVCIYLSFLDSTMWDYTGYIVGLVIGLSRGSIRNDLSTCELGANHRITTTMQRRIYGHATDVGIRPLNEEKAVQAAVDLLGELFVFSVAGAIVVFEVQRNSRSEAKKEELRRQEMEKLRLRDEALEKEIKGLQSKIQELEQLARGKGLAGMFNFRIPHIGEGKSATPA</sequence>
<dbReference type="GO" id="GO:0019216">
    <property type="term" value="P:regulation of lipid metabolic process"/>
    <property type="evidence" value="ECO:0007669"/>
    <property type="project" value="TreeGrafter"/>
</dbReference>
<protein>
    <recommendedName>
        <fullName evidence="4">OPA3-like protein</fullName>
    </recommendedName>
</protein>
<proteinExistence type="predicted"/>
<accession>A0AAF0UMI9</accession>
<dbReference type="Pfam" id="PF07047">
    <property type="entry name" value="OPA3"/>
    <property type="match status" value="2"/>
</dbReference>
<evidence type="ECO:0008006" key="4">
    <source>
        <dbReference type="Google" id="ProtNLM"/>
    </source>
</evidence>
<dbReference type="GO" id="GO:0005739">
    <property type="term" value="C:mitochondrion"/>
    <property type="evidence" value="ECO:0007669"/>
    <property type="project" value="TreeGrafter"/>
</dbReference>
<dbReference type="AlphaFoldDB" id="A0AAF0UMI9"/>
<dbReference type="InterPro" id="IPR010754">
    <property type="entry name" value="OPA3-like"/>
</dbReference>
<dbReference type="EMBL" id="CP133621">
    <property type="protein sequence ID" value="WMV49120.1"/>
    <property type="molecule type" value="Genomic_DNA"/>
</dbReference>